<dbReference type="InterPro" id="IPR007202">
    <property type="entry name" value="4Fe-4S_dom"/>
</dbReference>
<comment type="cofactor">
    <cofactor evidence="10">
        <name>[4Fe-4S] cluster</name>
        <dbReference type="ChEBI" id="CHEBI:49883"/>
    </cofactor>
    <text evidence="10">Binds 3 [4Fe-4S] clusters.</text>
</comment>
<dbReference type="GO" id="GO:0005886">
    <property type="term" value="C:plasma membrane"/>
    <property type="evidence" value="ECO:0007669"/>
    <property type="project" value="UniProtKB-SubCell"/>
</dbReference>
<evidence type="ECO:0000256" key="6">
    <source>
        <dbReference type="ARBA" id="ARBA00022982"/>
    </source>
</evidence>
<feature type="binding site" evidence="10">
    <location>
        <position position="152"/>
    </location>
    <ligand>
        <name>[4Fe-4S] cluster</name>
        <dbReference type="ChEBI" id="CHEBI:49883"/>
        <label>3</label>
    </ligand>
</feature>
<dbReference type="GO" id="GO:0046872">
    <property type="term" value="F:metal ion binding"/>
    <property type="evidence" value="ECO:0007669"/>
    <property type="project" value="UniProtKB-KW"/>
</dbReference>
<name>A0A386H4K6_9CLOT</name>
<evidence type="ECO:0000313" key="14">
    <source>
        <dbReference type="EMBL" id="AYD40564.1"/>
    </source>
</evidence>
<evidence type="ECO:0000256" key="7">
    <source>
        <dbReference type="ARBA" id="ARBA00023004"/>
    </source>
</evidence>
<dbReference type="Pfam" id="PF13187">
    <property type="entry name" value="Fer4_9"/>
    <property type="match status" value="1"/>
</dbReference>
<evidence type="ECO:0000313" key="15">
    <source>
        <dbReference type="Proteomes" id="UP000266301"/>
    </source>
</evidence>
<feature type="binding site" evidence="10">
    <location>
        <position position="138"/>
    </location>
    <ligand>
        <name>[4Fe-4S] cluster</name>
        <dbReference type="ChEBI" id="CHEBI:49883"/>
        <label>2</label>
    </ligand>
</feature>
<keyword evidence="2 10" id="KW-0004">4Fe-4S</keyword>
<feature type="binding site" evidence="10">
    <location>
        <position position="182"/>
    </location>
    <ligand>
        <name>[4Fe-4S] cluster</name>
        <dbReference type="ChEBI" id="CHEBI:49883"/>
        <label>2</label>
    </ligand>
</feature>
<feature type="domain" description="4Fe-4S ferredoxin-type" evidence="12">
    <location>
        <begin position="205"/>
        <end position="237"/>
    </location>
</feature>
<keyword evidence="6 10" id="KW-0249">Electron transport</keyword>
<keyword evidence="1 10" id="KW-0813">Transport</keyword>
<comment type="function">
    <text evidence="10">Part of a membrane-bound complex that couples electron transfer with translocation of ions across the membrane.</text>
</comment>
<keyword evidence="5 10" id="KW-1278">Translocase</keyword>
<evidence type="ECO:0000256" key="4">
    <source>
        <dbReference type="ARBA" id="ARBA00022737"/>
    </source>
</evidence>
<dbReference type="InterPro" id="IPR050395">
    <property type="entry name" value="4Fe4S_Ferredoxin_RnfB"/>
</dbReference>
<dbReference type="GO" id="GO:0051539">
    <property type="term" value="F:4 iron, 4 sulfur cluster binding"/>
    <property type="evidence" value="ECO:0007669"/>
    <property type="project" value="UniProtKB-UniRule"/>
</dbReference>
<feature type="binding site" evidence="10">
    <location>
        <position position="75"/>
    </location>
    <ligand>
        <name>[4Fe-4S] cluster</name>
        <dbReference type="ChEBI" id="CHEBI:49883"/>
        <label>1</label>
    </ligand>
</feature>
<keyword evidence="4 10" id="KW-0677">Repeat</keyword>
<comment type="subcellular location">
    <subcellularLocation>
        <location evidence="10">Cell membrane</location>
    </subcellularLocation>
</comment>
<evidence type="ECO:0000256" key="1">
    <source>
        <dbReference type="ARBA" id="ARBA00022448"/>
    </source>
</evidence>
<keyword evidence="11" id="KW-0812">Transmembrane</keyword>
<keyword evidence="10" id="KW-1003">Cell membrane</keyword>
<evidence type="ECO:0000256" key="3">
    <source>
        <dbReference type="ARBA" id="ARBA00022723"/>
    </source>
</evidence>
<feature type="binding site" evidence="10">
    <location>
        <position position="178"/>
    </location>
    <ligand>
        <name>[4Fe-4S] cluster</name>
        <dbReference type="ChEBI" id="CHEBI:49883"/>
        <label>3</label>
    </ligand>
</feature>
<dbReference type="KEGG" id="cfer:D4Z93_08490"/>
<proteinExistence type="inferred from homology"/>
<feature type="domain" description="4Fe-4S ferredoxin-type" evidence="12">
    <location>
        <begin position="134"/>
        <end position="162"/>
    </location>
</feature>
<keyword evidence="8 10" id="KW-0411">Iron-sulfur</keyword>
<feature type="binding site" evidence="10">
    <location>
        <position position="49"/>
    </location>
    <ligand>
        <name>[4Fe-4S] cluster</name>
        <dbReference type="ChEBI" id="CHEBI:49883"/>
        <label>1</label>
    </ligand>
</feature>
<dbReference type="SUPFAM" id="SSF54862">
    <property type="entry name" value="4Fe-4S ferredoxins"/>
    <property type="match status" value="1"/>
</dbReference>
<dbReference type="InterPro" id="IPR017896">
    <property type="entry name" value="4Fe4S_Fe-S-bd"/>
</dbReference>
<evidence type="ECO:0000259" key="13">
    <source>
        <dbReference type="PROSITE" id="PS51656"/>
    </source>
</evidence>
<dbReference type="PANTHER" id="PTHR43560">
    <property type="entry name" value="ION-TRANSLOCATING OXIDOREDUCTASE COMPLEX SUBUNIT B"/>
    <property type="match status" value="1"/>
</dbReference>
<evidence type="ECO:0000256" key="5">
    <source>
        <dbReference type="ARBA" id="ARBA00022967"/>
    </source>
</evidence>
<feature type="binding site" evidence="10">
    <location>
        <position position="52"/>
    </location>
    <ligand>
        <name>[4Fe-4S] cluster</name>
        <dbReference type="ChEBI" id="CHEBI:49883"/>
        <label>1</label>
    </ligand>
</feature>
<evidence type="ECO:0000256" key="10">
    <source>
        <dbReference type="HAMAP-Rule" id="MF_00463"/>
    </source>
</evidence>
<evidence type="ECO:0000259" key="12">
    <source>
        <dbReference type="PROSITE" id="PS51379"/>
    </source>
</evidence>
<protein>
    <recommendedName>
        <fullName evidence="10">Ion-translocating oxidoreductase complex subunit B</fullName>
        <ecNumber evidence="10">7.-.-.-</ecNumber>
    </recommendedName>
    <alternativeName>
        <fullName evidence="10">Rnf electron transport complex subunit B</fullName>
    </alternativeName>
</protein>
<feature type="binding site" evidence="10">
    <location>
        <position position="57"/>
    </location>
    <ligand>
        <name>[4Fe-4S] cluster</name>
        <dbReference type="ChEBI" id="CHEBI:49883"/>
        <label>1</label>
    </ligand>
</feature>
<dbReference type="InterPro" id="IPR017900">
    <property type="entry name" value="4Fe4S_Fe_S_CS"/>
</dbReference>
<comment type="similarity">
    <text evidence="10">Belongs to the 4Fe4S bacterial-type ferredoxin family. RnfB subfamily.</text>
</comment>
<accession>A0A386H4K6</accession>
<feature type="binding site" evidence="10">
    <location>
        <position position="175"/>
    </location>
    <ligand>
        <name>[4Fe-4S] cluster</name>
        <dbReference type="ChEBI" id="CHEBI:49883"/>
        <label>3</label>
    </ligand>
</feature>
<keyword evidence="9 10" id="KW-0472">Membrane</keyword>
<keyword evidence="15" id="KW-1185">Reference proteome</keyword>
<dbReference type="PANTHER" id="PTHR43560:SF1">
    <property type="entry name" value="ION-TRANSLOCATING OXIDOREDUCTASE COMPLEX SUBUNIT B"/>
    <property type="match status" value="1"/>
</dbReference>
<dbReference type="Gene3D" id="1.10.15.40">
    <property type="entry name" value="Electron transport complex subunit B, putative Fe-S cluster"/>
    <property type="match status" value="1"/>
</dbReference>
<dbReference type="HAMAP" id="MF_00463">
    <property type="entry name" value="RsxB_RnfB"/>
    <property type="match status" value="1"/>
</dbReference>
<dbReference type="Pfam" id="PF04060">
    <property type="entry name" value="FeS"/>
    <property type="match status" value="1"/>
</dbReference>
<feature type="binding site" evidence="10">
    <location>
        <position position="172"/>
    </location>
    <ligand>
        <name>[4Fe-4S] cluster</name>
        <dbReference type="ChEBI" id="CHEBI:49883"/>
        <label>3</label>
    </ligand>
</feature>
<keyword evidence="3 10" id="KW-0479">Metal-binding</keyword>
<dbReference type="CDD" id="cd10549">
    <property type="entry name" value="MtMvhB_like"/>
    <property type="match status" value="1"/>
</dbReference>
<sequence>MSTAIMVVVVMTGIGIVFGFVLALTDKKFAMEVNPLIELVEDELPKGQCGGCGYAGCRAYAEAVVLDKDVPPNLCVPGKEAVATAVAKLTGKAAAKVEQKYAHVRCAGNLDNAARKYKYEGIKDCVAANLLQNGPKECQYGCIGLGTCVNNCPFGALTLGDNGLPIVNTKKCTGCGKCESVCPKNVITLLPTKAHVCVECNSHDKGAAVRKACKVGCLGCGLCARNCEYGAIKVENALAVVDTHVCIEKCSEATCLAKCPTKAIQSIIGDLGIETKTKQEIAANVSKN</sequence>
<dbReference type="EC" id="7.-.-.-" evidence="10"/>
<dbReference type="PROSITE" id="PS00198">
    <property type="entry name" value="4FE4S_FER_1"/>
    <property type="match status" value="2"/>
</dbReference>
<gene>
    <name evidence="10" type="primary">rnfB</name>
    <name evidence="14" type="ORF">D4Z93_08490</name>
</gene>
<feature type="transmembrane region" description="Helical" evidence="11">
    <location>
        <begin position="6"/>
        <end position="24"/>
    </location>
</feature>
<evidence type="ECO:0000256" key="11">
    <source>
        <dbReference type="SAM" id="Phobius"/>
    </source>
</evidence>
<feature type="domain" description="4Fe-4S" evidence="13">
    <location>
        <begin position="32"/>
        <end position="92"/>
    </location>
</feature>
<feature type="binding site" evidence="10">
    <location>
        <position position="148"/>
    </location>
    <ligand>
        <name>[4Fe-4S] cluster</name>
        <dbReference type="ChEBI" id="CHEBI:49883"/>
        <label>2</label>
    </ligand>
</feature>
<dbReference type="Gene3D" id="3.30.70.20">
    <property type="match status" value="2"/>
</dbReference>
<keyword evidence="7 10" id="KW-0408">Iron</keyword>
<dbReference type="OrthoDB" id="9789936at2"/>
<dbReference type="AlphaFoldDB" id="A0A386H4K6"/>
<reference evidence="14 15" key="1">
    <citation type="journal article" date="2019" name="Int. J. Syst. Evol. Microbiol.">
        <title>Clostridium fermenticellae sp. nov., isolated from the mud in a fermentation cellar for the production of the Chinese liquor, baijiu.</title>
        <authorList>
            <person name="Xu P.X."/>
            <person name="Chai L.J."/>
            <person name="Qiu T."/>
            <person name="Zhang X.J."/>
            <person name="Lu Z.M."/>
            <person name="Xiao C."/>
            <person name="Wang S.T."/>
            <person name="Shen C.H."/>
            <person name="Shi J.S."/>
            <person name="Xu Z.H."/>
        </authorList>
    </citation>
    <scope>NUCLEOTIDE SEQUENCE [LARGE SCALE GENOMIC DNA]</scope>
    <source>
        <strain evidence="14 15">JN500901</strain>
    </source>
</reference>
<comment type="caution">
    <text evidence="10">Lacks conserved residue(s) required for the propagation of feature annotation.</text>
</comment>
<comment type="subunit">
    <text evidence="10">The complex is composed of six subunits: RnfA, RnfB, RnfC, RnfD, RnfE and RnfG.</text>
</comment>
<keyword evidence="11" id="KW-1133">Transmembrane helix</keyword>
<dbReference type="NCBIfam" id="TIGR01944">
    <property type="entry name" value="rnfB"/>
    <property type="match status" value="1"/>
</dbReference>
<dbReference type="InterPro" id="IPR010207">
    <property type="entry name" value="Elect_transpt_cplx_RnfB/RsxB"/>
</dbReference>
<dbReference type="NCBIfam" id="NF005503">
    <property type="entry name" value="PRK07118.1-2"/>
    <property type="match status" value="1"/>
</dbReference>
<dbReference type="GO" id="GO:0022900">
    <property type="term" value="P:electron transport chain"/>
    <property type="evidence" value="ECO:0007669"/>
    <property type="project" value="UniProtKB-UniRule"/>
</dbReference>
<dbReference type="EMBL" id="CP032416">
    <property type="protein sequence ID" value="AYD40564.1"/>
    <property type="molecule type" value="Genomic_DNA"/>
</dbReference>
<feature type="region of interest" description="Hydrophobic" evidence="10">
    <location>
        <begin position="1"/>
        <end position="26"/>
    </location>
</feature>
<feature type="domain" description="4Fe-4S ferredoxin-type" evidence="12">
    <location>
        <begin position="163"/>
        <end position="192"/>
    </location>
</feature>
<dbReference type="RefSeq" id="WP_119972501.1">
    <property type="nucleotide sequence ID" value="NZ_CP032416.1"/>
</dbReference>
<evidence type="ECO:0000256" key="9">
    <source>
        <dbReference type="ARBA" id="ARBA00023136"/>
    </source>
</evidence>
<dbReference type="GO" id="GO:0009055">
    <property type="term" value="F:electron transfer activity"/>
    <property type="evidence" value="ECO:0007669"/>
    <property type="project" value="InterPro"/>
</dbReference>
<evidence type="ECO:0000256" key="8">
    <source>
        <dbReference type="ARBA" id="ARBA00023014"/>
    </source>
</evidence>
<evidence type="ECO:0000256" key="2">
    <source>
        <dbReference type="ARBA" id="ARBA00022485"/>
    </source>
</evidence>
<organism evidence="14 15">
    <name type="scientific">Clostridium fermenticellae</name>
    <dbReference type="NCBI Taxonomy" id="2068654"/>
    <lineage>
        <taxon>Bacteria</taxon>
        <taxon>Bacillati</taxon>
        <taxon>Bacillota</taxon>
        <taxon>Clostridia</taxon>
        <taxon>Eubacteriales</taxon>
        <taxon>Clostridiaceae</taxon>
        <taxon>Clostridium</taxon>
    </lineage>
</organism>
<feature type="binding site" evidence="10">
    <location>
        <position position="142"/>
    </location>
    <ligand>
        <name>[4Fe-4S] cluster</name>
        <dbReference type="ChEBI" id="CHEBI:49883"/>
        <label>2</label>
    </ligand>
</feature>
<dbReference type="PROSITE" id="PS51379">
    <property type="entry name" value="4FE4S_FER_2"/>
    <property type="match status" value="3"/>
</dbReference>
<dbReference type="Proteomes" id="UP000266301">
    <property type="component" value="Chromosome"/>
</dbReference>
<dbReference type="PROSITE" id="PS51656">
    <property type="entry name" value="4FE4S"/>
    <property type="match status" value="1"/>
</dbReference>